<reference evidence="2 3" key="1">
    <citation type="submission" date="2013-11" db="EMBL/GenBank/DDBJ databases">
        <title>Single cell genomics of uncultured Tannerella BU063 (oral taxon 286).</title>
        <authorList>
            <person name="Beall C.J."/>
            <person name="Campbell A.G."/>
            <person name="Griffen A.L."/>
            <person name="Podar M."/>
            <person name="Leys E.J."/>
        </authorList>
    </citation>
    <scope>NUCLEOTIDE SEQUENCE [LARGE SCALE GENOMIC DNA]</scope>
    <source>
        <strain evidence="2">Cell 2</strain>
    </source>
</reference>
<dbReference type="PATRIC" id="fig|1411148.3.peg.2123"/>
<dbReference type="Proteomes" id="UP000018837">
    <property type="component" value="Unassembled WGS sequence"/>
</dbReference>
<gene>
    <name evidence="2" type="ORF">N425_12745</name>
</gene>
<dbReference type="PROSITE" id="PS51257">
    <property type="entry name" value="PROKAR_LIPOPROTEIN"/>
    <property type="match status" value="1"/>
</dbReference>
<dbReference type="InterPro" id="IPR025380">
    <property type="entry name" value="DUF4369"/>
</dbReference>
<dbReference type="InterPro" id="IPR000866">
    <property type="entry name" value="AhpC/TSA"/>
</dbReference>
<comment type="caution">
    <text evidence="2">The sequence shown here is derived from an EMBL/GenBank/DDBJ whole genome shotgun (WGS) entry which is preliminary data.</text>
</comment>
<evidence type="ECO:0000313" key="3">
    <source>
        <dbReference type="Proteomes" id="UP000018837"/>
    </source>
</evidence>
<dbReference type="PANTHER" id="PTHR42852">
    <property type="entry name" value="THIOL:DISULFIDE INTERCHANGE PROTEIN DSBE"/>
    <property type="match status" value="1"/>
</dbReference>
<proteinExistence type="predicted"/>
<dbReference type="GO" id="GO:0016209">
    <property type="term" value="F:antioxidant activity"/>
    <property type="evidence" value="ECO:0007669"/>
    <property type="project" value="InterPro"/>
</dbReference>
<feature type="domain" description="Thioredoxin" evidence="1">
    <location>
        <begin position="231"/>
        <end position="371"/>
    </location>
</feature>
<name>W2C129_9BACT</name>
<evidence type="ECO:0000259" key="1">
    <source>
        <dbReference type="PROSITE" id="PS51352"/>
    </source>
</evidence>
<sequence>MPLKKLYIISCVAWLLCACGEKATYRVELDLSNLETQNLYAVFESDDHKQVDTVVYRPGKPVQITRDEGQFDQLTVYFENHKEGITVYLEPGRKITVTGDARYPLTLQVRGTRTNDLLSDFRKQAATLLKEKTELSGAALPETDAGRAAEASRAEHLPRLANIDHELAQMAENFIHKHPKDEASAILIRDYILDPEDPTRAEKMIGTLSPKLENTRTLRNLRAYCERAMHTMVGAKAPDFTLRNVYGATLTRDSFAGRNLVLAFTAAWCDLCKTEKLLLDKIQADFSRQDVAVALVSLDEAPSDVRSQMRTDTTHWNVFTDSAGQSIRVLEAYNVNALPRCFLIDRSGTIVLKTDNGIELRRALEALLKKK</sequence>
<dbReference type="GO" id="GO:0016491">
    <property type="term" value="F:oxidoreductase activity"/>
    <property type="evidence" value="ECO:0007669"/>
    <property type="project" value="InterPro"/>
</dbReference>
<dbReference type="Pfam" id="PF14289">
    <property type="entry name" value="DUF4369"/>
    <property type="match status" value="1"/>
</dbReference>
<dbReference type="EMBL" id="AYUF01000494">
    <property type="protein sequence ID" value="ETK00919.1"/>
    <property type="molecule type" value="Genomic_DNA"/>
</dbReference>
<dbReference type="SUPFAM" id="SSF52833">
    <property type="entry name" value="Thioredoxin-like"/>
    <property type="match status" value="1"/>
</dbReference>
<dbReference type="PROSITE" id="PS51352">
    <property type="entry name" value="THIOREDOXIN_2"/>
    <property type="match status" value="1"/>
</dbReference>
<dbReference type="Pfam" id="PF00578">
    <property type="entry name" value="AhpC-TSA"/>
    <property type="match status" value="1"/>
</dbReference>
<dbReference type="AlphaFoldDB" id="W2C129"/>
<dbReference type="Gene3D" id="3.40.30.10">
    <property type="entry name" value="Glutaredoxin"/>
    <property type="match status" value="1"/>
</dbReference>
<dbReference type="InterPro" id="IPR050553">
    <property type="entry name" value="Thioredoxin_ResA/DsbE_sf"/>
</dbReference>
<dbReference type="PANTHER" id="PTHR42852:SF17">
    <property type="entry name" value="THIOREDOXIN-LIKE PROTEIN HI_1115"/>
    <property type="match status" value="1"/>
</dbReference>
<dbReference type="InterPro" id="IPR036249">
    <property type="entry name" value="Thioredoxin-like_sf"/>
</dbReference>
<protein>
    <recommendedName>
        <fullName evidence="1">Thioredoxin domain-containing protein</fullName>
    </recommendedName>
</protein>
<dbReference type="CDD" id="cd02966">
    <property type="entry name" value="TlpA_like_family"/>
    <property type="match status" value="1"/>
</dbReference>
<evidence type="ECO:0000313" key="2">
    <source>
        <dbReference type="EMBL" id="ETK00919.1"/>
    </source>
</evidence>
<organism evidence="2 3">
    <name type="scientific">Tannerella sp. oral taxon BU063 isolate Cell 2</name>
    <dbReference type="NCBI Taxonomy" id="1411148"/>
    <lineage>
        <taxon>Bacteria</taxon>
        <taxon>Pseudomonadati</taxon>
        <taxon>Bacteroidota</taxon>
        <taxon>Bacteroidia</taxon>
        <taxon>Bacteroidales</taxon>
        <taxon>Tannerellaceae</taxon>
        <taxon>Tannerella</taxon>
    </lineage>
</organism>
<dbReference type="InterPro" id="IPR013766">
    <property type="entry name" value="Thioredoxin_domain"/>
</dbReference>
<accession>W2C129</accession>